<feature type="domain" description="PoNi C-terminal" evidence="3">
    <location>
        <begin position="156"/>
        <end position="266"/>
    </location>
</feature>
<evidence type="ECO:0000259" key="2">
    <source>
        <dbReference type="Pfam" id="PF08928"/>
    </source>
</evidence>
<accession>A0A9X8GUN4</accession>
<feature type="region of interest" description="Disordered" evidence="1">
    <location>
        <begin position="280"/>
        <end position="299"/>
    </location>
</feature>
<gene>
    <name evidence="4" type="ORF">D3H34_16830</name>
</gene>
<dbReference type="RefSeq" id="WP_119554988.1">
    <property type="nucleotide sequence ID" value="NZ_QXMN01000020.1"/>
</dbReference>
<evidence type="ECO:0000313" key="4">
    <source>
        <dbReference type="EMBL" id="RIX78367.1"/>
    </source>
</evidence>
<dbReference type="AlphaFoldDB" id="A0A9X8GUN4"/>
<reference evidence="4 5" key="1">
    <citation type="submission" date="2018-09" db="EMBL/GenBank/DDBJ databases">
        <title>Acidovorax cavernicola nov. sp. isolated from Gruta de las Maravillas (Aracena, Spain).</title>
        <authorList>
            <person name="Jurado V."/>
            <person name="Gutierrez-Patricio S."/>
            <person name="Gonzalez-Pimentel J.L."/>
            <person name="Miller A.Z."/>
            <person name="Laiz L."/>
            <person name="Saiz-Jimenez C."/>
        </authorList>
    </citation>
    <scope>NUCLEOTIDE SEQUENCE [LARGE SCALE GENOMIC DNA]</scope>
    <source>
        <strain evidence="4 5">1011MAR4D40.2</strain>
    </source>
</reference>
<dbReference type="EMBL" id="QXMN01000020">
    <property type="protein sequence ID" value="RIX78367.1"/>
    <property type="molecule type" value="Genomic_DNA"/>
</dbReference>
<feature type="domain" description="PoNi N-terminal" evidence="2">
    <location>
        <begin position="51"/>
        <end position="146"/>
    </location>
</feature>
<evidence type="ECO:0000259" key="3">
    <source>
        <dbReference type="Pfam" id="PF08929"/>
    </source>
</evidence>
<sequence>MTAHQFRAKRRQKFLTEQYYLLNIFDLAESSKAYAQGVVNLRARGDLEPAGQGGIFKDQLNLLKLRYTAGDAIDELKPVYADVLKALGEWNDAYRVYIKALAVESGEELSDYGTPLDFDDLSHFQLAMDVVSLGVLLGDGDALRQIAKWLQQHRGTDLLFESLIEPAVSDPRDNTDFFHVSPYDPLIDAFYTVETPDEASAKVKEYLDDWYKSFEGAPWHDGHLHAVEGEYMPYYGYWSFEAAAVCVIHDIDDSTFRNHLLYPKDLADWARTNHSLARLKPGASKAEGSDSRSNRVPGGEPCPKAGWWLTPAKVGSRRYFKVGEVMPNVKGSSYGSTFWQWDIDQSSPKL</sequence>
<dbReference type="Pfam" id="PF08928">
    <property type="entry name" value="PoNi_N"/>
    <property type="match status" value="1"/>
</dbReference>
<organism evidence="4 5">
    <name type="scientific">Acidovorax cavernicola</name>
    <dbReference type="NCBI Taxonomy" id="1675792"/>
    <lineage>
        <taxon>Bacteria</taxon>
        <taxon>Pseudomonadati</taxon>
        <taxon>Pseudomonadota</taxon>
        <taxon>Betaproteobacteria</taxon>
        <taxon>Burkholderiales</taxon>
        <taxon>Comamonadaceae</taxon>
        <taxon>Acidovorax</taxon>
    </lineage>
</organism>
<dbReference type="SUPFAM" id="SSF140731">
    <property type="entry name" value="PA2201 C-terminal domain-like"/>
    <property type="match status" value="1"/>
</dbReference>
<proteinExistence type="predicted"/>
<dbReference type="Gene3D" id="1.10.3920.10">
    <property type="entry name" value="PA2201 C-terminal domain-like"/>
    <property type="match status" value="1"/>
</dbReference>
<dbReference type="Pfam" id="PF08929">
    <property type="entry name" value="PoNi_C"/>
    <property type="match status" value="1"/>
</dbReference>
<evidence type="ECO:0000256" key="1">
    <source>
        <dbReference type="SAM" id="MobiDB-lite"/>
    </source>
</evidence>
<dbReference type="OrthoDB" id="9179084at2"/>
<dbReference type="InterPro" id="IPR015024">
    <property type="entry name" value="PoNi_N"/>
</dbReference>
<comment type="caution">
    <text evidence="4">The sequence shown here is derived from an EMBL/GenBank/DDBJ whole genome shotgun (WGS) entry which is preliminary data.</text>
</comment>
<dbReference type="Proteomes" id="UP000265619">
    <property type="component" value="Unassembled WGS sequence"/>
</dbReference>
<dbReference type="InterPro" id="IPR028983">
    <property type="entry name" value="PA2201-like_C"/>
</dbReference>
<keyword evidence="5" id="KW-1185">Reference proteome</keyword>
<name>A0A9X8GUN4_9BURK</name>
<dbReference type="InterPro" id="IPR015025">
    <property type="entry name" value="PoNi_C"/>
</dbReference>
<evidence type="ECO:0000313" key="5">
    <source>
        <dbReference type="Proteomes" id="UP000265619"/>
    </source>
</evidence>
<protein>
    <submittedName>
        <fullName evidence="4">DUF1911 domain-containing protein</fullName>
    </submittedName>
</protein>